<dbReference type="SUPFAM" id="SSF51905">
    <property type="entry name" value="FAD/NAD(P)-binding domain"/>
    <property type="match status" value="1"/>
</dbReference>
<dbReference type="AlphaFoldDB" id="A0A3N6MAT2"/>
<dbReference type="PROSITE" id="PS00573">
    <property type="entry name" value="PYRIDINE_REDOX_2"/>
    <property type="match status" value="1"/>
</dbReference>
<keyword evidence="4" id="KW-0274">FAD</keyword>
<dbReference type="Pfam" id="PF07992">
    <property type="entry name" value="Pyr_redox_2"/>
    <property type="match status" value="1"/>
</dbReference>
<evidence type="ECO:0000256" key="2">
    <source>
        <dbReference type="ARBA" id="ARBA00022448"/>
    </source>
</evidence>
<evidence type="ECO:0000256" key="1">
    <source>
        <dbReference type="ARBA" id="ARBA00007787"/>
    </source>
</evidence>
<dbReference type="EMBL" id="REGA01000001">
    <property type="protein sequence ID" value="RQG97774.1"/>
    <property type="molecule type" value="Genomic_DNA"/>
</dbReference>
<evidence type="ECO:0000256" key="5">
    <source>
        <dbReference type="ARBA" id="ARBA00022982"/>
    </source>
</evidence>
<dbReference type="Proteomes" id="UP000282323">
    <property type="component" value="Unassembled WGS sequence"/>
</dbReference>
<keyword evidence="8" id="KW-0676">Redox-active center</keyword>
<dbReference type="SUPFAM" id="SSF52833">
    <property type="entry name" value="Thioredoxin-like"/>
    <property type="match status" value="1"/>
</dbReference>
<evidence type="ECO:0000256" key="3">
    <source>
        <dbReference type="ARBA" id="ARBA00022630"/>
    </source>
</evidence>
<evidence type="ECO:0000256" key="6">
    <source>
        <dbReference type="ARBA" id="ARBA00023002"/>
    </source>
</evidence>
<dbReference type="GO" id="GO:0016668">
    <property type="term" value="F:oxidoreductase activity, acting on a sulfur group of donors, NAD(P) as acceptor"/>
    <property type="evidence" value="ECO:0007669"/>
    <property type="project" value="UniProtKB-ARBA"/>
</dbReference>
<dbReference type="GO" id="GO:0045454">
    <property type="term" value="P:cell redox homeostasis"/>
    <property type="evidence" value="ECO:0007669"/>
    <property type="project" value="InterPro"/>
</dbReference>
<evidence type="ECO:0000259" key="10">
    <source>
        <dbReference type="Pfam" id="PF07992"/>
    </source>
</evidence>
<dbReference type="InterPro" id="IPR023753">
    <property type="entry name" value="FAD/NAD-binding_dom"/>
</dbReference>
<evidence type="ECO:0000256" key="8">
    <source>
        <dbReference type="ARBA" id="ARBA00023284"/>
    </source>
</evidence>
<gene>
    <name evidence="11" type="ORF">EA473_00740</name>
</gene>
<protein>
    <submittedName>
        <fullName evidence="11">Thioredoxin reductase</fullName>
    </submittedName>
</protein>
<dbReference type="CDD" id="cd03418">
    <property type="entry name" value="GRX_GRXb_1_3_like"/>
    <property type="match status" value="1"/>
</dbReference>
<dbReference type="PROSITE" id="PS00195">
    <property type="entry name" value="GLUTAREDOXIN_1"/>
    <property type="match status" value="1"/>
</dbReference>
<dbReference type="OrthoDB" id="265365at2157"/>
<dbReference type="InterPro" id="IPR011767">
    <property type="entry name" value="GLR_AS"/>
</dbReference>
<dbReference type="Pfam" id="PF00462">
    <property type="entry name" value="Glutaredoxin"/>
    <property type="match status" value="1"/>
</dbReference>
<dbReference type="RefSeq" id="WP_124193754.1">
    <property type="nucleotide sequence ID" value="NZ_REGA01000001.1"/>
</dbReference>
<name>A0A3N6MAT2_NATCH</name>
<evidence type="ECO:0000256" key="7">
    <source>
        <dbReference type="ARBA" id="ARBA00023157"/>
    </source>
</evidence>
<keyword evidence="3" id="KW-0285">Flavoprotein</keyword>
<dbReference type="InterPro" id="IPR008255">
    <property type="entry name" value="Pyr_nucl-diS_OxRdtase_2_AS"/>
</dbReference>
<proteinExistence type="inferred from homology"/>
<dbReference type="InterPro" id="IPR036249">
    <property type="entry name" value="Thioredoxin-like_sf"/>
</dbReference>
<comment type="similarity">
    <text evidence="1">Belongs to the glutaredoxin family.</text>
</comment>
<dbReference type="InterPro" id="IPR011900">
    <property type="entry name" value="GRX_bact"/>
</dbReference>
<dbReference type="PRINTS" id="PR00368">
    <property type="entry name" value="FADPNR"/>
</dbReference>
<dbReference type="PRINTS" id="PR00469">
    <property type="entry name" value="PNDRDTASEII"/>
</dbReference>
<keyword evidence="7" id="KW-1015">Disulfide bond</keyword>
<dbReference type="InterPro" id="IPR036188">
    <property type="entry name" value="FAD/NAD-bd_sf"/>
</dbReference>
<evidence type="ECO:0000256" key="4">
    <source>
        <dbReference type="ARBA" id="ARBA00022827"/>
    </source>
</evidence>
<keyword evidence="12" id="KW-1185">Reference proteome</keyword>
<dbReference type="Gene3D" id="3.40.30.10">
    <property type="entry name" value="Glutaredoxin"/>
    <property type="match status" value="1"/>
</dbReference>
<keyword evidence="5" id="KW-0249">Electron transport</keyword>
<dbReference type="PROSITE" id="PS51354">
    <property type="entry name" value="GLUTAREDOXIN_2"/>
    <property type="match status" value="1"/>
</dbReference>
<sequence length="454" mass="48816">MSDLPRVEIYTKEDCPYCENAKDLFDSKGVEYETYNVTGDDELFEEMVERAGGRKTAPEVFVDDELIGGWDDTSALEESGELDEKLGLADEDGESDGPQGNRTEGGDAADVVEHRTLIIAGTGIAGLTAAIYAGRANNEPLVIEGDEPGGQLTLTTDVANYPGFPEGISGPELVNNMKEQARRFGADLKNGIVDSVDADQRPFRVELTNGDVYTADAVIAASGASARTLGVPGEDELMGYGLSTCATCDGAFFRDEDMLVVGGGDAAMEEATFLTKFADTVYIAHRREEFRAEDYWVDRVHEKVEEGDIEIMKNTELIEIHGSQAEGVDYVTLVENDKGHPTDRLDDPETDEFEFDVGAVFFAIGHTPNTDYLEGTGVEMDDEGYLRTQGGDGGGQTETDVPGIFGAGDVVDYHYQQAVTAAGMGSKAALDADEYLEDLERAESAGTEVAAADD</sequence>
<keyword evidence="6" id="KW-0560">Oxidoreductase</keyword>
<reference evidence="11 12" key="1">
    <citation type="submission" date="2018-10" db="EMBL/GenBank/DDBJ databases">
        <title>Natrarchaeobius chitinivorans gen. nov., sp. nov., and Natrarchaeobius haloalkaliphilus sp. nov., alkaliphilic, chitin-utilizing haloarchaea from hypersaline alkaline lakes.</title>
        <authorList>
            <person name="Sorokin D.Y."/>
            <person name="Elcheninov A.G."/>
            <person name="Kostrikina N.A."/>
            <person name="Bale N.J."/>
            <person name="Sinninghe Damste J.S."/>
            <person name="Khijniak T.V."/>
            <person name="Kublanov I.V."/>
            <person name="Toshchakov S.V."/>
        </authorList>
    </citation>
    <scope>NUCLEOTIDE SEQUENCE [LARGE SCALE GENOMIC DNA]</scope>
    <source>
        <strain evidence="11 12">AArcht4T</strain>
    </source>
</reference>
<dbReference type="InterPro" id="IPR050097">
    <property type="entry name" value="Ferredoxin-NADP_redctase_2"/>
</dbReference>
<evidence type="ECO:0000313" key="12">
    <source>
        <dbReference type="Proteomes" id="UP000282323"/>
    </source>
</evidence>
<dbReference type="Gene3D" id="3.50.50.60">
    <property type="entry name" value="FAD/NAD(P)-binding domain"/>
    <property type="match status" value="2"/>
</dbReference>
<accession>A0A3N6MAT2</accession>
<evidence type="ECO:0000313" key="11">
    <source>
        <dbReference type="EMBL" id="RQG97774.1"/>
    </source>
</evidence>
<feature type="domain" description="Glutaredoxin" evidence="9">
    <location>
        <begin position="7"/>
        <end position="67"/>
    </location>
</feature>
<organism evidence="11 12">
    <name type="scientific">Natrarchaeobius chitinivorans</name>
    <dbReference type="NCBI Taxonomy" id="1679083"/>
    <lineage>
        <taxon>Archaea</taxon>
        <taxon>Methanobacteriati</taxon>
        <taxon>Methanobacteriota</taxon>
        <taxon>Stenosarchaea group</taxon>
        <taxon>Halobacteria</taxon>
        <taxon>Halobacteriales</taxon>
        <taxon>Natrialbaceae</taxon>
        <taxon>Natrarchaeobius</taxon>
    </lineage>
</organism>
<feature type="domain" description="FAD/NAD(P)-binding" evidence="10">
    <location>
        <begin position="117"/>
        <end position="425"/>
    </location>
</feature>
<evidence type="ECO:0000259" key="9">
    <source>
        <dbReference type="Pfam" id="PF00462"/>
    </source>
</evidence>
<comment type="caution">
    <text evidence="11">The sequence shown here is derived from an EMBL/GenBank/DDBJ whole genome shotgun (WGS) entry which is preliminary data.</text>
</comment>
<dbReference type="PANTHER" id="PTHR48105">
    <property type="entry name" value="THIOREDOXIN REDUCTASE 1-RELATED-RELATED"/>
    <property type="match status" value="1"/>
</dbReference>
<dbReference type="InterPro" id="IPR002109">
    <property type="entry name" value="Glutaredoxin"/>
</dbReference>
<keyword evidence="2" id="KW-0813">Transport</keyword>